<dbReference type="PANTHER" id="PTHR30483:SF6">
    <property type="entry name" value="PERIPLASMIC BINDING PROTEIN OF ABC TRANSPORTER FOR NATURAL AMINO ACIDS"/>
    <property type="match status" value="1"/>
</dbReference>
<dbReference type="PRINTS" id="PR00337">
    <property type="entry name" value="LEUILEVALBP"/>
</dbReference>
<dbReference type="CDD" id="cd19983">
    <property type="entry name" value="PBP1_ABC_HAAT-like"/>
    <property type="match status" value="1"/>
</dbReference>
<dbReference type="PANTHER" id="PTHR30483">
    <property type="entry name" value="LEUCINE-SPECIFIC-BINDING PROTEIN"/>
    <property type="match status" value="1"/>
</dbReference>
<dbReference type="GO" id="GO:0006865">
    <property type="term" value="P:amino acid transport"/>
    <property type="evidence" value="ECO:0007669"/>
    <property type="project" value="UniProtKB-KW"/>
</dbReference>
<dbReference type="InterPro" id="IPR051010">
    <property type="entry name" value="BCAA_transport"/>
</dbReference>
<dbReference type="HOGENOM" id="CLU_027128_6_3_4"/>
<keyword evidence="6" id="KW-0675">Receptor</keyword>
<protein>
    <submittedName>
        <fullName evidence="6">Extracellular ligand-binding receptor</fullName>
    </submittedName>
</protein>
<reference evidence="6" key="1">
    <citation type="submission" date="2009-08" db="EMBL/GenBank/DDBJ databases">
        <authorList>
            <consortium name="US DOE Joint Genome Institute"/>
            <person name="Lucas S."/>
            <person name="Copeland A."/>
            <person name="Lapidus A."/>
            <person name="Glavina del Rio T."/>
            <person name="Dalin E."/>
            <person name="Tice H."/>
            <person name="Bruce D."/>
            <person name="Barry K."/>
            <person name="Pitluck S."/>
            <person name="Lowry S."/>
            <person name="Larimer F."/>
            <person name="Land M."/>
            <person name="Hauser L."/>
            <person name="Kyrpides N."/>
            <person name="Ivanova N."/>
            <person name="McMahon K.D."/>
            <person name="Hugenholtz P."/>
        </authorList>
    </citation>
    <scope>NUCLEOTIDE SEQUENCE</scope>
    <source>
        <strain evidence="6">UW-1</strain>
    </source>
</reference>
<accession>C7RP21</accession>
<evidence type="ECO:0000313" key="6">
    <source>
        <dbReference type="EMBL" id="ACV35503.1"/>
    </source>
</evidence>
<dbReference type="InterPro" id="IPR028081">
    <property type="entry name" value="Leu-bd"/>
</dbReference>
<organism evidence="6">
    <name type="scientific">Accumulibacter regalis</name>
    <dbReference type="NCBI Taxonomy" id="522306"/>
    <lineage>
        <taxon>Bacteria</taxon>
        <taxon>Pseudomonadati</taxon>
        <taxon>Pseudomonadota</taxon>
        <taxon>Betaproteobacteria</taxon>
        <taxon>Candidatus Accumulibacter</taxon>
    </lineage>
</organism>
<comment type="similarity">
    <text evidence="1">Belongs to the leucine-binding protein family.</text>
</comment>
<evidence type="ECO:0000256" key="3">
    <source>
        <dbReference type="ARBA" id="ARBA00022729"/>
    </source>
</evidence>
<sequence>MDRRSLAGRLCDRLRAAAVVALGGMAFAGCVPSEPLTIGFVGSTSGRSADLGIAGRDAVQLAVEQRNQAGGVGGRQVRLLLRDDEQNPEVARRVLRELIDQGAVAIVGPMTSAMAMAVVPIANQARVLLVSPTVSTDELTALDDHFFRVNTATLDNAGRVAQFLLEQQGTRRLVAVYDTGNRSFTESWLAGFQAAYQQGGGELVQRIGFASGGETAFLTIAREALATPAEGILILANATDTALLSQQIRKLDSRLPITASGWAASDRLIEVGGKAVEGLTLVQDFDRNSGAPRYQEFRRLYGERFHREPDAAAVNAFDAGNVILDALAGRREPQQGVKEAILAVRQFEGLQEPIGFDTFGDVRRKLFVTVVRDGRFALVR</sequence>
<dbReference type="AlphaFoldDB" id="C7RP21"/>
<feature type="domain" description="Leucine-binding protein" evidence="5">
    <location>
        <begin position="35"/>
        <end position="373"/>
    </location>
</feature>
<evidence type="ECO:0000256" key="1">
    <source>
        <dbReference type="ARBA" id="ARBA00010062"/>
    </source>
</evidence>
<dbReference type="KEGG" id="app:CAP2UW1_2211"/>
<dbReference type="eggNOG" id="COG0683">
    <property type="taxonomic scope" value="Bacteria"/>
</dbReference>
<gene>
    <name evidence="6" type="ordered locus">CAP2UW1_2211</name>
</gene>
<dbReference type="Pfam" id="PF13458">
    <property type="entry name" value="Peripla_BP_6"/>
    <property type="match status" value="1"/>
</dbReference>
<dbReference type="Gene3D" id="3.40.50.2300">
    <property type="match status" value="2"/>
</dbReference>
<proteinExistence type="inferred from homology"/>
<dbReference type="OrthoDB" id="5289062at2"/>
<dbReference type="EMBL" id="CP001715">
    <property type="protein sequence ID" value="ACV35503.1"/>
    <property type="molecule type" value="Genomic_DNA"/>
</dbReference>
<keyword evidence="3" id="KW-0732">Signal</keyword>
<evidence type="ECO:0000256" key="2">
    <source>
        <dbReference type="ARBA" id="ARBA00022448"/>
    </source>
</evidence>
<reference evidence="6" key="2">
    <citation type="submission" date="2009-09" db="EMBL/GenBank/DDBJ databases">
        <title>Complete sequence of chromosome of Candidatus Accumulibacter phosphatis clade IIA str. UW-1.</title>
        <authorList>
            <consortium name="US DOE Joint Genome Institute"/>
            <person name="Martin H.G."/>
            <person name="Ivanova N."/>
            <person name="Kunin V."/>
            <person name="Warnecke F."/>
            <person name="Barry K."/>
            <person name="He S."/>
            <person name="Salamov A."/>
            <person name="Szeto E."/>
            <person name="Dalin E."/>
            <person name="Pangilinan J.L."/>
            <person name="Lapidus A."/>
            <person name="Lowry S."/>
            <person name="Kyrpides N.C."/>
            <person name="McMahon K.D."/>
            <person name="Hugenholtz P."/>
        </authorList>
    </citation>
    <scope>NUCLEOTIDE SEQUENCE [LARGE SCALE GENOMIC DNA]</scope>
    <source>
        <strain evidence="6">UW-1</strain>
    </source>
</reference>
<dbReference type="STRING" id="522306.CAP2UW1_2211"/>
<dbReference type="SUPFAM" id="SSF53822">
    <property type="entry name" value="Periplasmic binding protein-like I"/>
    <property type="match status" value="1"/>
</dbReference>
<keyword evidence="4" id="KW-0029">Amino-acid transport</keyword>
<keyword evidence="2" id="KW-0813">Transport</keyword>
<dbReference type="InterPro" id="IPR000709">
    <property type="entry name" value="Leu_Ile_Val-bd"/>
</dbReference>
<evidence type="ECO:0000256" key="4">
    <source>
        <dbReference type="ARBA" id="ARBA00022970"/>
    </source>
</evidence>
<dbReference type="InterPro" id="IPR028082">
    <property type="entry name" value="Peripla_BP_I"/>
</dbReference>
<name>C7RP21_ACCRE</name>
<evidence type="ECO:0000259" key="5">
    <source>
        <dbReference type="Pfam" id="PF13458"/>
    </source>
</evidence>
<dbReference type="PROSITE" id="PS51257">
    <property type="entry name" value="PROKAR_LIPOPROTEIN"/>
    <property type="match status" value="1"/>
</dbReference>